<organism evidence="1">
    <name type="scientific">Anguilla anguilla</name>
    <name type="common">European freshwater eel</name>
    <name type="synonym">Muraena anguilla</name>
    <dbReference type="NCBI Taxonomy" id="7936"/>
    <lineage>
        <taxon>Eukaryota</taxon>
        <taxon>Metazoa</taxon>
        <taxon>Chordata</taxon>
        <taxon>Craniata</taxon>
        <taxon>Vertebrata</taxon>
        <taxon>Euteleostomi</taxon>
        <taxon>Actinopterygii</taxon>
        <taxon>Neopterygii</taxon>
        <taxon>Teleostei</taxon>
        <taxon>Anguilliformes</taxon>
        <taxon>Anguillidae</taxon>
        <taxon>Anguilla</taxon>
    </lineage>
</organism>
<proteinExistence type="predicted"/>
<sequence>MNDSLLSQEEINEEINRVTTRAELSQFSNTRERMIYPSVSLMCVLRKDLVCYKGSARIHPTHESVLMNLRTWLQQPPLVVMGAILLSSGPMTAPVRDWAVLFAT</sequence>
<name>A0A0E9S1B6_ANGAN</name>
<accession>A0A0E9S1B6</accession>
<protein>
    <submittedName>
        <fullName evidence="1">Uncharacterized protein</fullName>
    </submittedName>
</protein>
<dbReference type="EMBL" id="GBXM01074127">
    <property type="protein sequence ID" value="JAH34450.1"/>
    <property type="molecule type" value="Transcribed_RNA"/>
</dbReference>
<reference evidence="1" key="1">
    <citation type="submission" date="2014-11" db="EMBL/GenBank/DDBJ databases">
        <authorList>
            <person name="Amaro Gonzalez C."/>
        </authorList>
    </citation>
    <scope>NUCLEOTIDE SEQUENCE</scope>
</reference>
<reference evidence="1" key="2">
    <citation type="journal article" date="2015" name="Fish Shellfish Immunol.">
        <title>Early steps in the European eel (Anguilla anguilla)-Vibrio vulnificus interaction in the gills: Role of the RtxA13 toxin.</title>
        <authorList>
            <person name="Callol A."/>
            <person name="Pajuelo D."/>
            <person name="Ebbesson L."/>
            <person name="Teles M."/>
            <person name="MacKenzie S."/>
            <person name="Amaro C."/>
        </authorList>
    </citation>
    <scope>NUCLEOTIDE SEQUENCE</scope>
</reference>
<dbReference type="AlphaFoldDB" id="A0A0E9S1B6"/>
<evidence type="ECO:0000313" key="1">
    <source>
        <dbReference type="EMBL" id="JAH34450.1"/>
    </source>
</evidence>